<gene>
    <name evidence="1" type="ORF">AN484_20505</name>
</gene>
<organism evidence="1 2">
    <name type="scientific">Aphanizomenon flos-aquae WA102</name>
    <dbReference type="NCBI Taxonomy" id="1710896"/>
    <lineage>
        <taxon>Bacteria</taxon>
        <taxon>Bacillati</taxon>
        <taxon>Cyanobacteriota</taxon>
        <taxon>Cyanophyceae</taxon>
        <taxon>Nostocales</taxon>
        <taxon>Aphanizomenonaceae</taxon>
        <taxon>Aphanizomenon</taxon>
    </lineage>
</organism>
<sequence>MDIEEWKDAKDIMQKNGFAWTYENADAMHFDCKSSTADIRVDSIKAFQILWNKATPRTKFLLMVI</sequence>
<reference evidence="1 2" key="1">
    <citation type="submission" date="2015-09" db="EMBL/GenBank/DDBJ databases">
        <title>Aphanizomenon flos-aquae WA102.</title>
        <authorList>
            <person name="Driscoll C."/>
        </authorList>
    </citation>
    <scope>NUCLEOTIDE SEQUENCE [LARGE SCALE GENOMIC DNA]</scope>
    <source>
        <strain evidence="1">WA102</strain>
    </source>
</reference>
<proteinExistence type="predicted"/>
<evidence type="ECO:0000313" key="1">
    <source>
        <dbReference type="EMBL" id="OBQ41658.1"/>
    </source>
</evidence>
<name>A0A1B7WX14_APHFL</name>
<evidence type="ECO:0000313" key="2">
    <source>
        <dbReference type="Proteomes" id="UP000092093"/>
    </source>
</evidence>
<dbReference type="EMBL" id="LJOW01000140">
    <property type="protein sequence ID" value="OBQ41658.1"/>
    <property type="molecule type" value="Genomic_DNA"/>
</dbReference>
<accession>A0A1B7WX14</accession>
<dbReference type="AlphaFoldDB" id="A0A1B7WX14"/>
<protein>
    <submittedName>
        <fullName evidence="1">Uncharacterized protein</fullName>
    </submittedName>
</protein>
<dbReference type="Proteomes" id="UP000092093">
    <property type="component" value="Unassembled WGS sequence"/>
</dbReference>
<comment type="caution">
    <text evidence="1">The sequence shown here is derived from an EMBL/GenBank/DDBJ whole genome shotgun (WGS) entry which is preliminary data.</text>
</comment>